<comment type="caution">
    <text evidence="9">The sequence shown here is derived from an EMBL/GenBank/DDBJ whole genome shotgun (WGS) entry which is preliminary data.</text>
</comment>
<dbReference type="PANTHER" id="PTHR43804:SF7">
    <property type="entry name" value="LD18447P"/>
    <property type="match status" value="1"/>
</dbReference>
<comment type="PTM">
    <text evidence="5">Methylated by PrmC. Methylation increases the termination efficiency of RF1.</text>
</comment>
<dbReference type="InterPro" id="IPR004373">
    <property type="entry name" value="RF-1"/>
</dbReference>
<dbReference type="NCBIfam" id="NF001859">
    <property type="entry name" value="PRK00591.1"/>
    <property type="match status" value="1"/>
</dbReference>
<name>A0ABS3AS95_9BACT</name>
<evidence type="ECO:0000259" key="8">
    <source>
        <dbReference type="PROSITE" id="PS00745"/>
    </source>
</evidence>
<dbReference type="Pfam" id="PF00472">
    <property type="entry name" value="RF-1"/>
    <property type="match status" value="1"/>
</dbReference>
<keyword evidence="7" id="KW-0175">Coiled coil</keyword>
<dbReference type="InterPro" id="IPR050057">
    <property type="entry name" value="Prokaryotic/Mito_RF"/>
</dbReference>
<evidence type="ECO:0000256" key="7">
    <source>
        <dbReference type="SAM" id="Coils"/>
    </source>
</evidence>
<feature type="modified residue" description="N5-methylglutamine" evidence="5">
    <location>
        <position position="234"/>
    </location>
</feature>
<dbReference type="PROSITE" id="PS00745">
    <property type="entry name" value="RF_PROK_I"/>
    <property type="match status" value="1"/>
</dbReference>
<dbReference type="Gene3D" id="3.30.70.1660">
    <property type="match status" value="1"/>
</dbReference>
<keyword evidence="10" id="KW-1185">Reference proteome</keyword>
<proteinExistence type="inferred from homology"/>
<protein>
    <recommendedName>
        <fullName evidence="5 6">Peptide chain release factor 1</fullName>
        <shortName evidence="5">RF-1</shortName>
    </recommendedName>
</protein>
<evidence type="ECO:0000256" key="5">
    <source>
        <dbReference type="HAMAP-Rule" id="MF_00093"/>
    </source>
</evidence>
<evidence type="ECO:0000313" key="10">
    <source>
        <dbReference type="Proteomes" id="UP000717534"/>
    </source>
</evidence>
<reference evidence="9 10" key="1">
    <citation type="submission" date="2021-02" db="EMBL/GenBank/DDBJ databases">
        <title>Activity-based single-cell genomes from oceanic crustal fluid captures similar information to metagenomic and metatranscriptomic surveys with orders of magnitude less sampling.</title>
        <authorList>
            <person name="D'Angelo T.S."/>
            <person name="Orcutt B.N."/>
        </authorList>
    </citation>
    <scope>NUCLEOTIDE SEQUENCE [LARGE SCALE GENOMIC DNA]</scope>
    <source>
        <strain evidence="9">AH-315-G02</strain>
    </source>
</reference>
<evidence type="ECO:0000313" key="9">
    <source>
        <dbReference type="EMBL" id="MBN4067993.1"/>
    </source>
</evidence>
<dbReference type="Gene3D" id="3.30.160.20">
    <property type="match status" value="1"/>
</dbReference>
<comment type="similarity">
    <text evidence="2 5">Belongs to the prokaryotic/mitochondrial release factor family.</text>
</comment>
<keyword evidence="4 5" id="KW-0648">Protein biosynthesis</keyword>
<dbReference type="Gene3D" id="6.10.140.1950">
    <property type="match status" value="1"/>
</dbReference>
<dbReference type="NCBIfam" id="TIGR00019">
    <property type="entry name" value="prfA"/>
    <property type="match status" value="1"/>
</dbReference>
<keyword evidence="5" id="KW-0963">Cytoplasm</keyword>
<evidence type="ECO:0000256" key="4">
    <source>
        <dbReference type="ARBA" id="ARBA00022917"/>
    </source>
</evidence>
<dbReference type="SUPFAM" id="SSF75620">
    <property type="entry name" value="Release factor"/>
    <property type="match status" value="1"/>
</dbReference>
<gene>
    <name evidence="5 9" type="primary">prfA</name>
    <name evidence="9" type="ORF">JYU06_00500</name>
</gene>
<dbReference type="Proteomes" id="UP000717534">
    <property type="component" value="Unassembled WGS sequence"/>
</dbReference>
<evidence type="ECO:0000256" key="6">
    <source>
        <dbReference type="NCBIfam" id="TIGR00019"/>
    </source>
</evidence>
<organism evidence="9 10">
    <name type="scientific">Desulfotalea psychrophila</name>
    <dbReference type="NCBI Taxonomy" id="84980"/>
    <lineage>
        <taxon>Bacteria</taxon>
        <taxon>Pseudomonadati</taxon>
        <taxon>Thermodesulfobacteriota</taxon>
        <taxon>Desulfobulbia</taxon>
        <taxon>Desulfobulbales</taxon>
        <taxon>Desulfocapsaceae</taxon>
        <taxon>Desulfotalea</taxon>
    </lineage>
</organism>
<keyword evidence="3 5" id="KW-0488">Methylation</keyword>
<comment type="subcellular location">
    <subcellularLocation>
        <location evidence="5">Cytoplasm</location>
    </subcellularLocation>
</comment>
<comment type="function">
    <text evidence="1 5">Peptide chain release factor 1 directs the termination of translation in response to the peptide chain termination codons UAG and UAA.</text>
</comment>
<dbReference type="PANTHER" id="PTHR43804">
    <property type="entry name" value="LD18447P"/>
    <property type="match status" value="1"/>
</dbReference>
<dbReference type="InterPro" id="IPR045853">
    <property type="entry name" value="Pep_chain_release_fac_I_sf"/>
</dbReference>
<evidence type="ECO:0000256" key="3">
    <source>
        <dbReference type="ARBA" id="ARBA00022481"/>
    </source>
</evidence>
<dbReference type="EMBL" id="JAFITO010000002">
    <property type="protein sequence ID" value="MBN4067993.1"/>
    <property type="molecule type" value="Genomic_DNA"/>
</dbReference>
<dbReference type="InterPro" id="IPR005139">
    <property type="entry name" value="PCRF"/>
</dbReference>
<dbReference type="HAMAP" id="MF_00093">
    <property type="entry name" value="Rel_fac_1"/>
    <property type="match status" value="1"/>
</dbReference>
<feature type="coiled-coil region" evidence="7">
    <location>
        <begin position="61"/>
        <end position="95"/>
    </location>
</feature>
<sequence>MIDKLTDLDEKISHLEGRLSDPSLIADQKAYQKVAQEHSHFSKLQVLYNELDGVIADIGENRELLQEGDDDEELLQMAREEIEELSVQEKKLEQDILLLLLPKDPNDERNTFLEIRAGTGGDEAALFVADLFRMYSRYAESQGWKIEIMSSSSLGIGGFKEIIALISGNSVYSKLKYESGVHRVQRVPETETQGRIHTSAVTVAILPEADEVELNINPSELKFDVYRASGPGGQSVNTTDSAVRITHLPTGLMVTCQDEKSQHKNKAKALTVLRARLLDKMEQEHHDKISEARKSQVGTGDRSERIRTYNFPQGRMTDHRINLTLYKLESIMAGKIDEILVPLITHDQEEKLKLIQ</sequence>
<dbReference type="SMART" id="SM00937">
    <property type="entry name" value="PCRF"/>
    <property type="match status" value="1"/>
</dbReference>
<accession>A0ABS3AS95</accession>
<evidence type="ECO:0000256" key="1">
    <source>
        <dbReference type="ARBA" id="ARBA00002986"/>
    </source>
</evidence>
<dbReference type="InterPro" id="IPR000352">
    <property type="entry name" value="Pep_chain_release_fac_I"/>
</dbReference>
<evidence type="ECO:0000256" key="2">
    <source>
        <dbReference type="ARBA" id="ARBA00010835"/>
    </source>
</evidence>
<feature type="domain" description="Prokaryotic-type class I peptide chain release factors" evidence="8">
    <location>
        <begin position="227"/>
        <end position="243"/>
    </location>
</feature>
<dbReference type="Pfam" id="PF03462">
    <property type="entry name" value="PCRF"/>
    <property type="match status" value="1"/>
</dbReference>